<keyword evidence="3" id="KW-1185">Reference proteome</keyword>
<dbReference type="InterPro" id="IPR046500">
    <property type="entry name" value="DUF6678"/>
</dbReference>
<dbReference type="OrthoDB" id="8235233at2"/>
<organism evidence="2 3">
    <name type="scientific">Allorhizobium taibaishanense</name>
    <dbReference type="NCBI Taxonomy" id="887144"/>
    <lineage>
        <taxon>Bacteria</taxon>
        <taxon>Pseudomonadati</taxon>
        <taxon>Pseudomonadota</taxon>
        <taxon>Alphaproteobacteria</taxon>
        <taxon>Hyphomicrobiales</taxon>
        <taxon>Rhizobiaceae</taxon>
        <taxon>Rhizobium/Agrobacterium group</taxon>
        <taxon>Allorhizobium</taxon>
    </lineage>
</organism>
<dbReference type="Proteomes" id="UP000544107">
    <property type="component" value="Unassembled WGS sequence"/>
</dbReference>
<dbReference type="Proteomes" id="UP000185598">
    <property type="component" value="Unassembled WGS sequence"/>
</dbReference>
<reference evidence="1 4" key="2">
    <citation type="submission" date="2020-08" db="EMBL/GenBank/DDBJ databases">
        <title>Genomic Encyclopedia of Type Strains, Phase IV (KMG-IV): sequencing the most valuable type-strain genomes for metagenomic binning, comparative biology and taxonomic classification.</title>
        <authorList>
            <person name="Goeker M."/>
        </authorList>
    </citation>
    <scope>NUCLEOTIDE SEQUENCE [LARGE SCALE GENOMIC DNA]</scope>
    <source>
        <strain evidence="1 4">DSM 100021</strain>
    </source>
</reference>
<dbReference type="EMBL" id="JACIED010000008">
    <property type="protein sequence ID" value="MBB4010412.1"/>
    <property type="molecule type" value="Genomic_DNA"/>
</dbReference>
<dbReference type="EMBL" id="MKIN01000017">
    <property type="protein sequence ID" value="OLP52007.1"/>
    <property type="molecule type" value="Genomic_DNA"/>
</dbReference>
<evidence type="ECO:0000313" key="2">
    <source>
        <dbReference type="EMBL" id="OLP52007.1"/>
    </source>
</evidence>
<reference evidence="2 3" key="1">
    <citation type="submission" date="2016-09" db="EMBL/GenBank/DDBJ databases">
        <title>Rhizobium oryziradicis sp. nov., isolated from the root of rice.</title>
        <authorList>
            <person name="Zhao J."/>
            <person name="Zhang X."/>
        </authorList>
    </citation>
    <scope>NUCLEOTIDE SEQUENCE [LARGE SCALE GENOMIC DNA]</scope>
    <source>
        <strain evidence="2 3">14971</strain>
    </source>
</reference>
<dbReference type="AlphaFoldDB" id="A0A1Q9AAV0"/>
<dbReference type="Pfam" id="PF20383">
    <property type="entry name" value="DUF6678"/>
    <property type="match status" value="1"/>
</dbReference>
<protein>
    <submittedName>
        <fullName evidence="2">Uncharacterized protein</fullName>
    </submittedName>
</protein>
<evidence type="ECO:0000313" key="3">
    <source>
        <dbReference type="Proteomes" id="UP000185598"/>
    </source>
</evidence>
<evidence type="ECO:0000313" key="4">
    <source>
        <dbReference type="Proteomes" id="UP000544107"/>
    </source>
</evidence>
<comment type="caution">
    <text evidence="2">The sequence shown here is derived from an EMBL/GenBank/DDBJ whole genome shotgun (WGS) entry which is preliminary data.</text>
</comment>
<sequence length="99" mass="11471">MNNTKWDELRLRMYALAPPPTWSTLSTTGYRSQPDREWFYHFREGGYEDIVHVDIQVETPVEREIVRSALEAIHVPGEETPGGFRVFGYLHDGQGADYI</sequence>
<proteinExistence type="predicted"/>
<name>A0A1Q9AAV0_9HYPH</name>
<evidence type="ECO:0000313" key="1">
    <source>
        <dbReference type="EMBL" id="MBB4010412.1"/>
    </source>
</evidence>
<accession>A0A1Q9AAV0</accession>
<gene>
    <name evidence="2" type="ORF">BJF91_09670</name>
    <name evidence="1" type="ORF">GGQ71_004713</name>
</gene>